<dbReference type="EMBL" id="MHIE01000001">
    <property type="protein sequence ID" value="OGY46721.1"/>
    <property type="molecule type" value="Genomic_DNA"/>
</dbReference>
<feature type="compositionally biased region" description="Low complexity" evidence="2">
    <location>
        <begin position="190"/>
        <end position="209"/>
    </location>
</feature>
<feature type="region of interest" description="Disordered" evidence="2">
    <location>
        <begin position="1"/>
        <end position="22"/>
    </location>
</feature>
<reference evidence="3 4" key="1">
    <citation type="journal article" date="2016" name="Nat. Commun.">
        <title>Thousands of microbial genomes shed light on interconnected biogeochemical processes in an aquifer system.</title>
        <authorList>
            <person name="Anantharaman K."/>
            <person name="Brown C.T."/>
            <person name="Hug L.A."/>
            <person name="Sharon I."/>
            <person name="Castelle C.J."/>
            <person name="Probst A.J."/>
            <person name="Thomas B.C."/>
            <person name="Singh A."/>
            <person name="Wilkins M.J."/>
            <person name="Karaoz U."/>
            <person name="Brodie E.L."/>
            <person name="Williams K.H."/>
            <person name="Hubbard S.S."/>
            <person name="Banfield J.F."/>
        </authorList>
    </citation>
    <scope>NUCLEOTIDE SEQUENCE [LARGE SCALE GENOMIC DNA]</scope>
</reference>
<evidence type="ECO:0000313" key="3">
    <source>
        <dbReference type="EMBL" id="OGY46721.1"/>
    </source>
</evidence>
<organism evidence="3 4">
    <name type="scientific">Candidatus Buchananbacteria bacterium RIFCSPHIGHO2_01_FULL_44_11</name>
    <dbReference type="NCBI Taxonomy" id="1797535"/>
    <lineage>
        <taxon>Bacteria</taxon>
        <taxon>Candidatus Buchananiibacteriota</taxon>
    </lineage>
</organism>
<gene>
    <name evidence="3" type="ORF">A2744_00990</name>
</gene>
<protein>
    <submittedName>
        <fullName evidence="3">Uncharacterized protein</fullName>
    </submittedName>
</protein>
<evidence type="ECO:0000256" key="1">
    <source>
        <dbReference type="SAM" id="Coils"/>
    </source>
</evidence>
<proteinExistence type="predicted"/>
<feature type="region of interest" description="Disordered" evidence="2">
    <location>
        <begin position="168"/>
        <end position="264"/>
    </location>
</feature>
<evidence type="ECO:0000256" key="2">
    <source>
        <dbReference type="SAM" id="MobiDB-lite"/>
    </source>
</evidence>
<comment type="caution">
    <text evidence="3">The sequence shown here is derived from an EMBL/GenBank/DDBJ whole genome shotgun (WGS) entry which is preliminary data.</text>
</comment>
<accession>A0A1G1Y398</accession>
<feature type="coiled-coil region" evidence="1">
    <location>
        <begin position="41"/>
        <end position="71"/>
    </location>
</feature>
<dbReference type="AlphaFoldDB" id="A0A1G1Y398"/>
<evidence type="ECO:0000313" key="4">
    <source>
        <dbReference type="Proteomes" id="UP000178240"/>
    </source>
</evidence>
<feature type="compositionally biased region" description="Low complexity" evidence="2">
    <location>
        <begin position="244"/>
        <end position="258"/>
    </location>
</feature>
<keyword evidence="1" id="KW-0175">Coiled coil</keyword>
<dbReference type="Proteomes" id="UP000178240">
    <property type="component" value="Unassembled WGS sequence"/>
</dbReference>
<name>A0A1G1Y398_9BACT</name>
<sequence>MRCAVAGPITPASRPKSWTRGGHLLLKSSSSRQLEILDESARDLFNQNQALAAKKSDLEAKEIERNRIDQEIEDQPNLYRAVSDDVMRLLRKHHQDLGEKAEQGDLQIGADDNGSPRFEFREDFDEVTDELDPLERHMLAQALEEGKFRALPAPALANLRALVSADGQASLPAPPRQRELFDPGFSNTQADSPKSAAPAPTSVPAAQAPLPDPDPVLNDGVDGHSAADLDNLFGHSEADPAESPEPAAASVTSESASADPHDAE</sequence>